<keyword evidence="2" id="KW-0560">Oxidoreductase</keyword>
<evidence type="ECO:0000256" key="1">
    <source>
        <dbReference type="SAM" id="MobiDB-lite"/>
    </source>
</evidence>
<reference evidence="2" key="1">
    <citation type="submission" date="2019-05" db="EMBL/GenBank/DDBJ databases">
        <authorList>
            <consortium name="Pathogen Informatics"/>
        </authorList>
    </citation>
    <scope>NUCLEOTIDE SEQUENCE [LARGE SCALE GENOMIC DNA]</scope>
    <source>
        <strain evidence="2">NCTC12965</strain>
    </source>
</reference>
<dbReference type="Gene3D" id="2.40.40.20">
    <property type="match status" value="1"/>
</dbReference>
<sequence>MGDKSEFPYVGTTYRLTEHFHTPGPSTRALTRSCSRSSSWKSVKRLAKEKGIEQGDTVKVSSKRGLYQGESRGDPPSAKPEG</sequence>
<organism evidence="2">
    <name type="scientific">Serratia fonticola</name>
    <dbReference type="NCBI Taxonomy" id="47917"/>
    <lineage>
        <taxon>Bacteria</taxon>
        <taxon>Pseudomonadati</taxon>
        <taxon>Pseudomonadota</taxon>
        <taxon>Gammaproteobacteria</taxon>
        <taxon>Enterobacterales</taxon>
        <taxon>Yersiniaceae</taxon>
        <taxon>Serratia</taxon>
    </lineage>
</organism>
<dbReference type="EC" id="1.2.1.2" evidence="2"/>
<dbReference type="SUPFAM" id="SSF50692">
    <property type="entry name" value="ADC-like"/>
    <property type="match status" value="1"/>
</dbReference>
<feature type="region of interest" description="Disordered" evidence="1">
    <location>
        <begin position="45"/>
        <end position="82"/>
    </location>
</feature>
<protein>
    <submittedName>
        <fullName evidence="2">Formate dehydrogenase, nitrate-inducible, major subunit</fullName>
        <ecNumber evidence="2">1.2.1.2</ecNumber>
    </submittedName>
</protein>
<dbReference type="GO" id="GO:0016491">
    <property type="term" value="F:oxidoreductase activity"/>
    <property type="evidence" value="ECO:0007669"/>
    <property type="project" value="UniProtKB-KW"/>
</dbReference>
<evidence type="ECO:0000313" key="2">
    <source>
        <dbReference type="EMBL" id="VTR19116.1"/>
    </source>
</evidence>
<gene>
    <name evidence="2" type="primary">fdnG_6</name>
    <name evidence="2" type="ORF">NCTC12965_00730</name>
</gene>
<proteinExistence type="predicted"/>
<name>A0A4U9TGH5_SERFO</name>
<dbReference type="InterPro" id="IPR009010">
    <property type="entry name" value="Asp_de-COase-like_dom_sf"/>
</dbReference>
<dbReference type="AlphaFoldDB" id="A0A4U9TGH5"/>
<accession>A0A4U9TGH5</accession>
<dbReference type="EMBL" id="CABEEZ010000019">
    <property type="protein sequence ID" value="VTR19116.1"/>
    <property type="molecule type" value="Genomic_DNA"/>
</dbReference>